<keyword evidence="2" id="KW-0560">Oxidoreductase</keyword>
<dbReference type="AlphaFoldDB" id="A0A9P7YN54"/>
<dbReference type="Gene3D" id="3.90.25.10">
    <property type="entry name" value="UDP-galactose 4-epimerase, domain 1"/>
    <property type="match status" value="1"/>
</dbReference>
<proteinExistence type="predicted"/>
<feature type="domain" description="NmrA-like" evidence="3">
    <location>
        <begin position="5"/>
        <end position="229"/>
    </location>
</feature>
<keyword evidence="1" id="KW-0521">NADP</keyword>
<dbReference type="Proteomes" id="UP000824998">
    <property type="component" value="Unassembled WGS sequence"/>
</dbReference>
<reference evidence="4" key="1">
    <citation type="journal article" date="2021" name="IMA Fungus">
        <title>Genomic characterization of three marine fungi, including Emericellopsis atlantica sp. nov. with signatures of a generalist lifestyle and marine biomass degradation.</title>
        <authorList>
            <person name="Hagestad O.C."/>
            <person name="Hou L."/>
            <person name="Andersen J.H."/>
            <person name="Hansen E.H."/>
            <person name="Altermark B."/>
            <person name="Li C."/>
            <person name="Kuhnert E."/>
            <person name="Cox R.J."/>
            <person name="Crous P.W."/>
            <person name="Spatafora J.W."/>
            <person name="Lail K."/>
            <person name="Amirebrahimi M."/>
            <person name="Lipzen A."/>
            <person name="Pangilinan J."/>
            <person name="Andreopoulos W."/>
            <person name="Hayes R.D."/>
            <person name="Ng V."/>
            <person name="Grigoriev I.V."/>
            <person name="Jackson S.A."/>
            <person name="Sutton T.D.S."/>
            <person name="Dobson A.D.W."/>
            <person name="Rama T."/>
        </authorList>
    </citation>
    <scope>NUCLEOTIDE SEQUENCE</scope>
    <source>
        <strain evidence="4">TRa018bII</strain>
    </source>
</reference>
<accession>A0A9P7YN54</accession>
<dbReference type="InterPro" id="IPR036291">
    <property type="entry name" value="NAD(P)-bd_dom_sf"/>
</dbReference>
<dbReference type="InterPro" id="IPR045312">
    <property type="entry name" value="PCBER-like"/>
</dbReference>
<evidence type="ECO:0000256" key="1">
    <source>
        <dbReference type="ARBA" id="ARBA00022857"/>
    </source>
</evidence>
<dbReference type="PANTHER" id="PTHR47706">
    <property type="entry name" value="NMRA-LIKE FAMILY PROTEIN"/>
    <property type="match status" value="1"/>
</dbReference>
<protein>
    <submittedName>
        <fullName evidence="4">Isoflavone reductase like protein P3</fullName>
    </submittedName>
</protein>
<evidence type="ECO:0000313" key="4">
    <source>
        <dbReference type="EMBL" id="KAG9236531.1"/>
    </source>
</evidence>
<dbReference type="GO" id="GO:0016491">
    <property type="term" value="F:oxidoreductase activity"/>
    <property type="evidence" value="ECO:0007669"/>
    <property type="project" value="UniProtKB-KW"/>
</dbReference>
<evidence type="ECO:0000256" key="2">
    <source>
        <dbReference type="ARBA" id="ARBA00023002"/>
    </source>
</evidence>
<dbReference type="Pfam" id="PF05368">
    <property type="entry name" value="NmrA"/>
    <property type="match status" value="1"/>
</dbReference>
<dbReference type="CDD" id="cd05259">
    <property type="entry name" value="PCBER_SDR_a"/>
    <property type="match status" value="1"/>
</dbReference>
<dbReference type="EMBL" id="MU251405">
    <property type="protein sequence ID" value="KAG9236531.1"/>
    <property type="molecule type" value="Genomic_DNA"/>
</dbReference>
<comment type="caution">
    <text evidence="4">The sequence shown here is derived from an EMBL/GenBank/DDBJ whole genome shotgun (WGS) entry which is preliminary data.</text>
</comment>
<name>A0A9P7YN54_9HELO</name>
<dbReference type="Gene3D" id="3.40.50.720">
    <property type="entry name" value="NAD(P)-binding Rossmann-like Domain"/>
    <property type="match status" value="1"/>
</dbReference>
<keyword evidence="5" id="KW-1185">Reference proteome</keyword>
<dbReference type="InterPro" id="IPR008030">
    <property type="entry name" value="NmrA-like"/>
</dbReference>
<dbReference type="InterPro" id="IPR051609">
    <property type="entry name" value="NmrA/Isoflavone_reductase-like"/>
</dbReference>
<evidence type="ECO:0000259" key="3">
    <source>
        <dbReference type="Pfam" id="PF05368"/>
    </source>
</evidence>
<dbReference type="OrthoDB" id="9974981at2759"/>
<gene>
    <name evidence="4" type="ORF">BJ875DRAFT_222575</name>
</gene>
<organism evidence="4 5">
    <name type="scientific">Amylocarpus encephaloides</name>
    <dbReference type="NCBI Taxonomy" id="45428"/>
    <lineage>
        <taxon>Eukaryota</taxon>
        <taxon>Fungi</taxon>
        <taxon>Dikarya</taxon>
        <taxon>Ascomycota</taxon>
        <taxon>Pezizomycotina</taxon>
        <taxon>Leotiomycetes</taxon>
        <taxon>Helotiales</taxon>
        <taxon>Helotiales incertae sedis</taxon>
        <taxon>Amylocarpus</taxon>
    </lineage>
</organism>
<sequence>MVEIKNVAVVGGTGTLGTPVLNEIVNSGKFNVIVLTRSSSTNKPSFPASVKVVPVDETSVESLTAALKGQDAVVSTVGTPGFLGQTVLIDAAIAAGVKRFLPSEFGSDLDNPKSAALPVFGYKITVDKHLKEAIAAQSGEKMTYTSVRNSIFLDWGIQFGFFGDFKNGKVSVYDGGEVPFGTTTLASIGKAVVGVLTHYEETKNRAVYVYDIAITQNRLIELAKKVAPETKFELTPVKTEDLRRSSDAALAKGDYSEGVIIPYLYSSIFAEGYGTLAANPDNELLGIKGKTEADVEALIREAIA</sequence>
<evidence type="ECO:0000313" key="5">
    <source>
        <dbReference type="Proteomes" id="UP000824998"/>
    </source>
</evidence>
<dbReference type="SUPFAM" id="SSF51735">
    <property type="entry name" value="NAD(P)-binding Rossmann-fold domains"/>
    <property type="match status" value="1"/>
</dbReference>
<dbReference type="PANTHER" id="PTHR47706:SF1">
    <property type="entry name" value="CIPA-LIKE, PUTATIVE (AFU_ORTHOLOGUE AFUA_1G12460)-RELATED"/>
    <property type="match status" value="1"/>
</dbReference>